<comment type="function">
    <text evidence="12">Structural component of the gap junctions.</text>
</comment>
<keyword evidence="10 12" id="KW-0472">Membrane</keyword>
<dbReference type="Proteomes" id="UP000050741">
    <property type="component" value="Unassembled WGS sequence"/>
</dbReference>
<keyword evidence="11 12" id="KW-0407">Ion channel</keyword>
<dbReference type="PANTHER" id="PTHR11893">
    <property type="entry name" value="INNEXIN"/>
    <property type="match status" value="1"/>
</dbReference>
<evidence type="ECO:0000256" key="4">
    <source>
        <dbReference type="ARBA" id="ARBA00022475"/>
    </source>
</evidence>
<dbReference type="PROSITE" id="PS51013">
    <property type="entry name" value="PANNEXIN"/>
    <property type="match status" value="1"/>
</dbReference>
<evidence type="ECO:0000256" key="2">
    <source>
        <dbReference type="ARBA" id="ARBA00004651"/>
    </source>
</evidence>
<dbReference type="PANTHER" id="PTHR11893:SF20">
    <property type="entry name" value="INNEXIN-3"/>
    <property type="match status" value="1"/>
</dbReference>
<evidence type="ECO:0000256" key="3">
    <source>
        <dbReference type="ARBA" id="ARBA00022448"/>
    </source>
</evidence>
<comment type="caution">
    <text evidence="12">Lacks conserved residue(s) required for the propagation of feature annotation.</text>
</comment>
<dbReference type="AlphaFoldDB" id="A0A183C3C5"/>
<gene>
    <name evidence="12" type="primary">inx</name>
</gene>
<feature type="transmembrane region" description="Helical" evidence="12">
    <location>
        <begin position="142"/>
        <end position="165"/>
    </location>
</feature>
<keyword evidence="3 12" id="KW-0813">Transport</keyword>
<keyword evidence="6" id="KW-0303">Gap junction</keyword>
<proteinExistence type="inferred from homology"/>
<keyword evidence="4" id="KW-1003">Cell membrane</keyword>
<dbReference type="GO" id="GO:0034220">
    <property type="term" value="P:monoatomic ion transmembrane transport"/>
    <property type="evidence" value="ECO:0007669"/>
    <property type="project" value="UniProtKB-KW"/>
</dbReference>
<dbReference type="Pfam" id="PF00876">
    <property type="entry name" value="Innexin"/>
    <property type="match status" value="2"/>
</dbReference>
<name>A0A183C3C5_GLOPA</name>
<keyword evidence="9 12" id="KW-0406">Ion transport</keyword>
<evidence type="ECO:0000313" key="14">
    <source>
        <dbReference type="WBParaSite" id="GPLIN_000736900"/>
    </source>
</evidence>
<evidence type="ECO:0000256" key="8">
    <source>
        <dbReference type="ARBA" id="ARBA00022989"/>
    </source>
</evidence>
<keyword evidence="7" id="KW-0965">Cell junction</keyword>
<reference evidence="14" key="2">
    <citation type="submission" date="2016-06" db="UniProtKB">
        <authorList>
            <consortium name="WormBaseParasite"/>
        </authorList>
    </citation>
    <scope>IDENTIFICATION</scope>
</reference>
<evidence type="ECO:0000256" key="7">
    <source>
        <dbReference type="ARBA" id="ARBA00022949"/>
    </source>
</evidence>
<dbReference type="GO" id="GO:0005921">
    <property type="term" value="C:gap junction"/>
    <property type="evidence" value="ECO:0007669"/>
    <property type="project" value="UniProtKB-SubCell"/>
</dbReference>
<feature type="transmembrane region" description="Helical" evidence="12">
    <location>
        <begin position="102"/>
        <end position="122"/>
    </location>
</feature>
<evidence type="ECO:0000256" key="6">
    <source>
        <dbReference type="ARBA" id="ARBA00022868"/>
    </source>
</evidence>
<reference evidence="13" key="1">
    <citation type="submission" date="2014-05" db="EMBL/GenBank/DDBJ databases">
        <title>The genome and life-stage specific transcriptomes of Globodera pallida elucidate key aspects of plant parasitism by a cyst nematode.</title>
        <authorList>
            <person name="Cotton J.A."/>
            <person name="Lilley C.J."/>
            <person name="Jones L.M."/>
            <person name="Kikuchi T."/>
            <person name="Reid A.J."/>
            <person name="Thorpe P."/>
            <person name="Tsai I.J."/>
            <person name="Beasley H."/>
            <person name="Blok V."/>
            <person name="Cock P.J.A."/>
            <person name="Van den Akker S.E."/>
            <person name="Holroyd N."/>
            <person name="Hunt M."/>
            <person name="Mantelin S."/>
            <person name="Naghra H."/>
            <person name="Pain A."/>
            <person name="Palomares-Rius J.E."/>
            <person name="Zarowiecki M."/>
            <person name="Berriman M."/>
            <person name="Jones J.T."/>
            <person name="Urwin P.E."/>
        </authorList>
    </citation>
    <scope>NUCLEOTIDE SEQUENCE [LARGE SCALE GENOMIC DNA]</scope>
    <source>
        <strain evidence="13">Lindley</strain>
    </source>
</reference>
<evidence type="ECO:0000256" key="11">
    <source>
        <dbReference type="ARBA" id="ARBA00023303"/>
    </source>
</evidence>
<comment type="subcellular location">
    <subcellularLocation>
        <location evidence="1">Cell junction</location>
        <location evidence="1">Gap junction</location>
    </subcellularLocation>
    <subcellularLocation>
        <location evidence="2 12">Cell membrane</location>
        <topology evidence="2 12">Multi-pass membrane protein</topology>
    </subcellularLocation>
</comment>
<dbReference type="InterPro" id="IPR000990">
    <property type="entry name" value="Innexin"/>
</dbReference>
<dbReference type="PRINTS" id="PR01262">
    <property type="entry name" value="INNEXIN"/>
</dbReference>
<evidence type="ECO:0000256" key="5">
    <source>
        <dbReference type="ARBA" id="ARBA00022692"/>
    </source>
</evidence>
<evidence type="ECO:0000256" key="9">
    <source>
        <dbReference type="ARBA" id="ARBA00023065"/>
    </source>
</evidence>
<feature type="transmembrane region" description="Helical" evidence="12">
    <location>
        <begin position="230"/>
        <end position="255"/>
    </location>
</feature>
<dbReference type="GO" id="GO:0005886">
    <property type="term" value="C:plasma membrane"/>
    <property type="evidence" value="ECO:0007669"/>
    <property type="project" value="UniProtKB-SubCell"/>
</dbReference>
<evidence type="ECO:0000313" key="13">
    <source>
        <dbReference type="Proteomes" id="UP000050741"/>
    </source>
</evidence>
<dbReference type="WBParaSite" id="GPLIN_000736900">
    <property type="protein sequence ID" value="GPLIN_000736900"/>
    <property type="gene ID" value="GPLIN_000736900"/>
</dbReference>
<evidence type="ECO:0000256" key="12">
    <source>
        <dbReference type="RuleBase" id="RU010713"/>
    </source>
</evidence>
<evidence type="ECO:0000256" key="1">
    <source>
        <dbReference type="ARBA" id="ARBA00004610"/>
    </source>
</evidence>
<organism evidence="13 14">
    <name type="scientific">Globodera pallida</name>
    <name type="common">Potato cyst nematode worm</name>
    <name type="synonym">Heterodera pallida</name>
    <dbReference type="NCBI Taxonomy" id="36090"/>
    <lineage>
        <taxon>Eukaryota</taxon>
        <taxon>Metazoa</taxon>
        <taxon>Ecdysozoa</taxon>
        <taxon>Nematoda</taxon>
        <taxon>Chromadorea</taxon>
        <taxon>Rhabditida</taxon>
        <taxon>Tylenchina</taxon>
        <taxon>Tylenchomorpha</taxon>
        <taxon>Tylenchoidea</taxon>
        <taxon>Heteroderidae</taxon>
        <taxon>Heteroderinae</taxon>
        <taxon>Globodera</taxon>
    </lineage>
</organism>
<accession>A0A183C3C5</accession>
<comment type="similarity">
    <text evidence="12">Belongs to the pannexin family.</text>
</comment>
<keyword evidence="13" id="KW-1185">Reference proteome</keyword>
<dbReference type="GO" id="GO:0005243">
    <property type="term" value="F:gap junction channel activity"/>
    <property type="evidence" value="ECO:0007669"/>
    <property type="project" value="TreeGrafter"/>
</dbReference>
<keyword evidence="5 12" id="KW-0812">Transmembrane</keyword>
<protein>
    <recommendedName>
        <fullName evidence="12">Innexin</fullName>
    </recommendedName>
</protein>
<evidence type="ECO:0000256" key="10">
    <source>
        <dbReference type="ARBA" id="ARBA00023136"/>
    </source>
</evidence>
<sequence>MLFGIPFLHDAITKLFLPHTADDAVDRINYLITPTLLVFFALTVSAKQYVGTPIQCWMPFEFKKAWEEYAEDYCFIQNTYFVGDDEAIPMSITERNQRQFGYYQWVPVVLALQAYMIETLGLQRAQHFDRCKMLSGISVSTLYLLVKLLYVMNVIGQFLILNAFIGRGYGVWGWTALESLWSGTGWHDSPVFPRVSFCDFEIRHPGNTHRYTVQCVLMINMFNEKIYLLIWYWFFTLALCTLVNFICTLCSLFPLPARKKQLRNLLLPHQSATSENLIESEHFDRFATGVLRPDGVLLLRFIERHAGAIVARELTSQLFVEFVKKQEQLFDEDVV</sequence>
<keyword evidence="8 12" id="KW-1133">Transmembrane helix</keyword>